<keyword evidence="1" id="KW-0812">Transmembrane</keyword>
<sequence>MTGGFSGHAGSIIRGLGDLDRRLWESVQDDLFLDEDDEQSRIEVFPADLLLCGRNCCNSMSADGRSKCGEGRTGTDERLKVETYDAFSHDGTPFLELTALCSAQGLFDYVKKSPKCRAFFLRQRYSWGPLLVTSSLFHELILQGRLSAQLKNFLLCFGTREREVEIAPPALRFMPSSAKATNLDCSHECTYGLRFVESNGRTDLKTPSKAWSLRQCAISCRYTPNEDGISWAFITISGQMQQRLHLVALEGGFRHNTDPFEVHQLVIDSAISSWRQYLICLAGETDTQYAQILGTSPVNNCPVSLHESGRRQQLLVLDEKLLNAMLAVTATTDTISALSTSWESLVRKCRSPDMDRFELMRTNFEHHQRSLKLLDAEIISLRTKLAGVTSLLSSFLDLSSGYSLQRLAQESGKENEEMRRLTDRMHKLAEKSTQDAAAVKVLTILTLIYLPVTVVSNFFSTSFVNSTTSANGFGNITVTGDWWILFAASVPLTLLTIYIWLVWTRIQANPRRQAWWKYVLGIHLFGGKGENRTCDYANAAVKPERSTYVGMAHAGGLTEDEEIPAHTLCRTSSGLCRAPSAHREWNR</sequence>
<dbReference type="OrthoDB" id="4153890at2759"/>
<evidence type="ECO:0000313" key="3">
    <source>
        <dbReference type="EMBL" id="KIW56964.1"/>
    </source>
</evidence>
<evidence type="ECO:0000256" key="1">
    <source>
        <dbReference type="SAM" id="Phobius"/>
    </source>
</evidence>
<evidence type="ECO:0000313" key="4">
    <source>
        <dbReference type="Proteomes" id="UP000054342"/>
    </source>
</evidence>
<keyword evidence="1" id="KW-0472">Membrane</keyword>
<dbReference type="Gene3D" id="1.20.58.340">
    <property type="entry name" value="Magnesium transport protein CorA, transmembrane region"/>
    <property type="match status" value="1"/>
</dbReference>
<gene>
    <name evidence="3" type="ORF">PV05_05575</name>
</gene>
<dbReference type="STRING" id="348802.A0A0D2FAC1"/>
<proteinExistence type="predicted"/>
<dbReference type="Proteomes" id="UP000054342">
    <property type="component" value="Unassembled WGS sequence"/>
</dbReference>
<protein>
    <recommendedName>
        <fullName evidence="2">CorA-like transporter domain-containing protein</fullName>
    </recommendedName>
</protein>
<dbReference type="HOGENOM" id="CLU_029947_1_0_1"/>
<name>A0A0D2FAC1_9EURO</name>
<organism evidence="3 4">
    <name type="scientific">Exophiala xenobiotica</name>
    <dbReference type="NCBI Taxonomy" id="348802"/>
    <lineage>
        <taxon>Eukaryota</taxon>
        <taxon>Fungi</taxon>
        <taxon>Dikarya</taxon>
        <taxon>Ascomycota</taxon>
        <taxon>Pezizomycotina</taxon>
        <taxon>Eurotiomycetes</taxon>
        <taxon>Chaetothyriomycetidae</taxon>
        <taxon>Chaetothyriales</taxon>
        <taxon>Herpotrichiellaceae</taxon>
        <taxon>Exophiala</taxon>
    </lineage>
</organism>
<feature type="domain" description="CorA-like transporter" evidence="2">
    <location>
        <begin position="109"/>
        <end position="287"/>
    </location>
</feature>
<dbReference type="AlphaFoldDB" id="A0A0D2FAC1"/>
<keyword evidence="1" id="KW-1133">Transmembrane helix</keyword>
<reference evidence="3 4" key="1">
    <citation type="submission" date="2015-01" db="EMBL/GenBank/DDBJ databases">
        <title>The Genome Sequence of Exophiala xenobiotica CBS118157.</title>
        <authorList>
            <consortium name="The Broad Institute Genomics Platform"/>
            <person name="Cuomo C."/>
            <person name="de Hoog S."/>
            <person name="Gorbushina A."/>
            <person name="Stielow B."/>
            <person name="Teixiera M."/>
            <person name="Abouelleil A."/>
            <person name="Chapman S.B."/>
            <person name="Priest M."/>
            <person name="Young S.K."/>
            <person name="Wortman J."/>
            <person name="Nusbaum C."/>
            <person name="Birren B."/>
        </authorList>
    </citation>
    <scope>NUCLEOTIDE SEQUENCE [LARGE SCALE GENOMIC DNA]</scope>
    <source>
        <strain evidence="3 4">CBS 118157</strain>
    </source>
</reference>
<dbReference type="InterPro" id="IPR058257">
    <property type="entry name" value="CorA-like_dom"/>
</dbReference>
<dbReference type="Pfam" id="PF26616">
    <property type="entry name" value="CorA-like"/>
    <property type="match status" value="1"/>
</dbReference>
<keyword evidence="4" id="KW-1185">Reference proteome</keyword>
<dbReference type="RefSeq" id="XP_013317548.1">
    <property type="nucleotide sequence ID" value="XM_013462094.1"/>
</dbReference>
<feature type="transmembrane region" description="Helical" evidence="1">
    <location>
        <begin position="482"/>
        <end position="503"/>
    </location>
</feature>
<dbReference type="GeneID" id="25327483"/>
<accession>A0A0D2FAC1</accession>
<evidence type="ECO:0000259" key="2">
    <source>
        <dbReference type="Pfam" id="PF26616"/>
    </source>
</evidence>
<dbReference type="EMBL" id="KN847319">
    <property type="protein sequence ID" value="KIW56964.1"/>
    <property type="molecule type" value="Genomic_DNA"/>
</dbReference>